<gene>
    <name evidence="2" type="ORF">SODALDRAFT_73271</name>
</gene>
<sequence length="203" mass="22212">MRIPAPLYQLPSATPITYVVPALPGPTINGRCVQVPYLEDFFAGLRLGLMCCFGACRHPHILRLPPFPPDGRGGNDLKQVRLQWASTCRHSGLRGSLGPFGGVRFTHSDLKVHLPSTLSDLTPSPKTRLAPLRSTVAVVALFFPFRVVCCLSLTSLPSAPYIFFFFFLSAANSLYLALAAVSLWCSSSSSDLFSFLSGEVWRH</sequence>
<evidence type="ECO:0000313" key="2">
    <source>
        <dbReference type="EMBL" id="ROT34891.1"/>
    </source>
</evidence>
<dbReference type="Proteomes" id="UP000272025">
    <property type="component" value="Unassembled WGS sequence"/>
</dbReference>
<feature type="transmembrane region" description="Helical" evidence="1">
    <location>
        <begin position="136"/>
        <end position="156"/>
    </location>
</feature>
<keyword evidence="1" id="KW-1133">Transmembrane helix</keyword>
<keyword evidence="1" id="KW-0812">Transmembrane</keyword>
<protein>
    <submittedName>
        <fullName evidence="2">Uncharacterized protein</fullName>
    </submittedName>
</protein>
<proteinExistence type="predicted"/>
<reference evidence="2 3" key="1">
    <citation type="journal article" date="2018" name="Mol. Ecol.">
        <title>The obligate alkalophilic soda-lake fungus Sodiomyces alkalinus has shifted to a protein diet.</title>
        <authorList>
            <person name="Grum-Grzhimaylo A.A."/>
            <person name="Falkoski D.L."/>
            <person name="van den Heuvel J."/>
            <person name="Valero-Jimenez C.A."/>
            <person name="Min B."/>
            <person name="Choi I.G."/>
            <person name="Lipzen A."/>
            <person name="Daum C.G."/>
            <person name="Aanen D.K."/>
            <person name="Tsang A."/>
            <person name="Henrissat B."/>
            <person name="Bilanenko E.N."/>
            <person name="de Vries R.P."/>
            <person name="van Kan J.A.L."/>
            <person name="Grigoriev I.V."/>
            <person name="Debets A.J.M."/>
        </authorList>
    </citation>
    <scope>NUCLEOTIDE SEQUENCE [LARGE SCALE GENOMIC DNA]</scope>
    <source>
        <strain evidence="2 3">F11</strain>
    </source>
</reference>
<dbReference type="EMBL" id="ML119062">
    <property type="protein sequence ID" value="ROT34891.1"/>
    <property type="molecule type" value="Genomic_DNA"/>
</dbReference>
<keyword evidence="1" id="KW-0472">Membrane</keyword>
<dbReference type="AlphaFoldDB" id="A0A3N2PK39"/>
<keyword evidence="3" id="KW-1185">Reference proteome</keyword>
<accession>A0A3N2PK39</accession>
<feature type="transmembrane region" description="Helical" evidence="1">
    <location>
        <begin position="162"/>
        <end position="185"/>
    </location>
</feature>
<dbReference type="GeneID" id="39584104"/>
<name>A0A3N2PK39_SODAK</name>
<dbReference type="RefSeq" id="XP_028462697.1">
    <property type="nucleotide sequence ID" value="XM_028615627.1"/>
</dbReference>
<evidence type="ECO:0000256" key="1">
    <source>
        <dbReference type="SAM" id="Phobius"/>
    </source>
</evidence>
<evidence type="ECO:0000313" key="3">
    <source>
        <dbReference type="Proteomes" id="UP000272025"/>
    </source>
</evidence>
<organism evidence="2 3">
    <name type="scientific">Sodiomyces alkalinus (strain CBS 110278 / VKM F-3762 / F11)</name>
    <name type="common">Alkaliphilic filamentous fungus</name>
    <dbReference type="NCBI Taxonomy" id="1314773"/>
    <lineage>
        <taxon>Eukaryota</taxon>
        <taxon>Fungi</taxon>
        <taxon>Dikarya</taxon>
        <taxon>Ascomycota</taxon>
        <taxon>Pezizomycotina</taxon>
        <taxon>Sordariomycetes</taxon>
        <taxon>Hypocreomycetidae</taxon>
        <taxon>Glomerellales</taxon>
        <taxon>Plectosphaerellaceae</taxon>
        <taxon>Sodiomyces</taxon>
    </lineage>
</organism>